<feature type="domain" description="Cytochrome P460" evidence="1">
    <location>
        <begin position="34"/>
        <end position="155"/>
    </location>
</feature>
<name>A0A502FS96_9SPHN</name>
<comment type="caution">
    <text evidence="2">The sequence shown here is derived from an EMBL/GenBank/DDBJ whole genome shotgun (WGS) entry which is preliminary data.</text>
</comment>
<evidence type="ECO:0000259" key="1">
    <source>
        <dbReference type="Pfam" id="PF16694"/>
    </source>
</evidence>
<evidence type="ECO:0000313" key="2">
    <source>
        <dbReference type="EMBL" id="TPG52269.1"/>
    </source>
</evidence>
<proteinExistence type="predicted"/>
<protein>
    <submittedName>
        <fullName evidence="2">Cytochrome P460</fullName>
    </submittedName>
</protein>
<dbReference type="Gene3D" id="3.50.70.20">
    <property type="entry name" value="Cytochrome P460"/>
    <property type="match status" value="1"/>
</dbReference>
<reference evidence="2 3" key="1">
    <citation type="journal article" date="2019" name="Environ. Microbiol.">
        <title>Species interactions and distinct microbial communities in high Arctic permafrost affected cryosols are associated with the CH4 and CO2 gas fluxes.</title>
        <authorList>
            <person name="Altshuler I."/>
            <person name="Hamel J."/>
            <person name="Turney S."/>
            <person name="Magnuson E."/>
            <person name="Levesque R."/>
            <person name="Greer C."/>
            <person name="Whyte L.G."/>
        </authorList>
    </citation>
    <scope>NUCLEOTIDE SEQUENCE [LARGE SCALE GENOMIC DNA]</scope>
    <source>
        <strain evidence="2 3">E6.1</strain>
    </source>
</reference>
<keyword evidence="3" id="KW-1185">Reference proteome</keyword>
<dbReference type="Proteomes" id="UP000319931">
    <property type="component" value="Unassembled WGS sequence"/>
</dbReference>
<dbReference type="InterPro" id="IPR038142">
    <property type="entry name" value="Cytochrome_P460_sp"/>
</dbReference>
<sequence>MATIAIRGSESVAHGRATAEGAPAYTADGRLIMPAEYREWVFLSSGVDMSYSERPVHQFDNVFAPRAAYRAFLKTGVWPDKTVLIVENRATETKGSITRSGQFQNGGVIGLEAHVKDKARFKGGWGFFGAKGEFFPYTANCYACHQQHAAADTTFVQFYPTLLPTATRLKTLSPAYLVDPAGLSKE</sequence>
<dbReference type="OrthoDB" id="511546at2"/>
<evidence type="ECO:0000313" key="3">
    <source>
        <dbReference type="Proteomes" id="UP000319931"/>
    </source>
</evidence>
<gene>
    <name evidence="2" type="ORF">EAH76_15805</name>
</gene>
<dbReference type="InterPro" id="IPR032033">
    <property type="entry name" value="Cytochrome_P460"/>
</dbReference>
<dbReference type="AlphaFoldDB" id="A0A502FS96"/>
<dbReference type="Pfam" id="PF16694">
    <property type="entry name" value="Cytochrome_P460"/>
    <property type="match status" value="1"/>
</dbReference>
<organism evidence="2 3">
    <name type="scientific">Sphingomonas glacialis</name>
    <dbReference type="NCBI Taxonomy" id="658225"/>
    <lineage>
        <taxon>Bacteria</taxon>
        <taxon>Pseudomonadati</taxon>
        <taxon>Pseudomonadota</taxon>
        <taxon>Alphaproteobacteria</taxon>
        <taxon>Sphingomonadales</taxon>
        <taxon>Sphingomonadaceae</taxon>
        <taxon>Sphingomonas</taxon>
    </lineage>
</organism>
<accession>A0A502FS96</accession>
<dbReference type="EMBL" id="RCZC01000004">
    <property type="protein sequence ID" value="TPG52269.1"/>
    <property type="molecule type" value="Genomic_DNA"/>
</dbReference>
<dbReference type="CDD" id="cd20751">
    <property type="entry name" value="cyt_P460_Ne-like"/>
    <property type="match status" value="1"/>
</dbReference>